<dbReference type="InParanoid" id="A0A1Y1UB07"/>
<reference evidence="3 4" key="1">
    <citation type="submission" date="2017-03" db="EMBL/GenBank/DDBJ databases">
        <title>Widespread Adenine N6-methylation of Active Genes in Fungi.</title>
        <authorList>
            <consortium name="DOE Joint Genome Institute"/>
            <person name="Mondo S.J."/>
            <person name="Dannebaum R.O."/>
            <person name="Kuo R.C."/>
            <person name="Louie K.B."/>
            <person name="Bewick A.J."/>
            <person name="Labutti K."/>
            <person name="Haridas S."/>
            <person name="Kuo A."/>
            <person name="Salamov A."/>
            <person name="Ahrendt S.R."/>
            <person name="Lau R."/>
            <person name="Bowen B.P."/>
            <person name="Lipzen A."/>
            <person name="Sullivan W."/>
            <person name="Andreopoulos W.B."/>
            <person name="Clum A."/>
            <person name="Lindquist E."/>
            <person name="Daum C."/>
            <person name="Northen T.R."/>
            <person name="Ramamoorthy G."/>
            <person name="Schmitz R.J."/>
            <person name="Gryganskyi A."/>
            <person name="Culley D."/>
            <person name="Magnuson J."/>
            <person name="James T.Y."/>
            <person name="O'Malley M.A."/>
            <person name="Stajich J.E."/>
            <person name="Spatafora J.W."/>
            <person name="Visel A."/>
            <person name="Grigoriev I.V."/>
        </authorList>
    </citation>
    <scope>NUCLEOTIDE SEQUENCE [LARGE SCALE GENOMIC DNA]</scope>
    <source>
        <strain evidence="3 4">NRRL Y-17943</strain>
    </source>
</reference>
<proteinExistence type="predicted"/>
<accession>A0A1Y1UB07</accession>
<feature type="domain" description="Myb-like" evidence="2">
    <location>
        <begin position="51"/>
        <end position="103"/>
    </location>
</feature>
<dbReference type="GeneID" id="33560392"/>
<feature type="region of interest" description="Disordered" evidence="1">
    <location>
        <begin position="1"/>
        <end position="58"/>
    </location>
</feature>
<dbReference type="InterPro" id="IPR009057">
    <property type="entry name" value="Homeodomain-like_sf"/>
</dbReference>
<dbReference type="RefSeq" id="XP_021868928.1">
    <property type="nucleotide sequence ID" value="XM_022018583.1"/>
</dbReference>
<organism evidence="3 4">
    <name type="scientific">Kockovaella imperatae</name>
    <dbReference type="NCBI Taxonomy" id="4999"/>
    <lineage>
        <taxon>Eukaryota</taxon>
        <taxon>Fungi</taxon>
        <taxon>Dikarya</taxon>
        <taxon>Basidiomycota</taxon>
        <taxon>Agaricomycotina</taxon>
        <taxon>Tremellomycetes</taxon>
        <taxon>Tremellales</taxon>
        <taxon>Cuniculitremaceae</taxon>
        <taxon>Kockovaella</taxon>
    </lineage>
</organism>
<dbReference type="PROSITE" id="PS50090">
    <property type="entry name" value="MYB_LIKE"/>
    <property type="match status" value="1"/>
</dbReference>
<keyword evidence="4" id="KW-1185">Reference proteome</keyword>
<dbReference type="InterPro" id="IPR001005">
    <property type="entry name" value="SANT/Myb"/>
</dbReference>
<dbReference type="SUPFAM" id="SSF46689">
    <property type="entry name" value="Homeodomain-like"/>
    <property type="match status" value="1"/>
</dbReference>
<dbReference type="Proteomes" id="UP000193218">
    <property type="component" value="Unassembled WGS sequence"/>
</dbReference>
<evidence type="ECO:0000313" key="3">
    <source>
        <dbReference type="EMBL" id="ORX34686.1"/>
    </source>
</evidence>
<dbReference type="Gene3D" id="1.10.10.60">
    <property type="entry name" value="Homeodomain-like"/>
    <property type="match status" value="1"/>
</dbReference>
<sequence length="115" mass="12250">MAGKKRDSSDISSPSDTSPTTPSKKAKGKAATSSPAKVKSESSSSGDSGEVQGKKTGPWFGEELRMLYSIMCPKRTGVKWDEVAAQIPGRDVKSCTNKWARVQGKIMEAIEALGE</sequence>
<comment type="caution">
    <text evidence="3">The sequence shown here is derived from an EMBL/GenBank/DDBJ whole genome shotgun (WGS) entry which is preliminary data.</text>
</comment>
<dbReference type="EMBL" id="NBSH01000013">
    <property type="protein sequence ID" value="ORX34686.1"/>
    <property type="molecule type" value="Genomic_DNA"/>
</dbReference>
<evidence type="ECO:0000313" key="4">
    <source>
        <dbReference type="Proteomes" id="UP000193218"/>
    </source>
</evidence>
<protein>
    <recommendedName>
        <fullName evidence="2">Myb-like domain-containing protein</fullName>
    </recommendedName>
</protein>
<evidence type="ECO:0000259" key="2">
    <source>
        <dbReference type="PROSITE" id="PS50090"/>
    </source>
</evidence>
<gene>
    <name evidence="3" type="ORF">BD324DRAFT_652950</name>
</gene>
<evidence type="ECO:0000256" key="1">
    <source>
        <dbReference type="SAM" id="MobiDB-lite"/>
    </source>
</evidence>
<feature type="compositionally biased region" description="Low complexity" evidence="1">
    <location>
        <begin position="10"/>
        <end position="51"/>
    </location>
</feature>
<dbReference type="OrthoDB" id="272624at2759"/>
<name>A0A1Y1UB07_9TREE</name>
<dbReference type="AlphaFoldDB" id="A0A1Y1UB07"/>